<dbReference type="GO" id="GO:0042578">
    <property type="term" value="F:phosphoric ester hydrolase activity"/>
    <property type="evidence" value="ECO:0007669"/>
    <property type="project" value="TreeGrafter"/>
</dbReference>
<evidence type="ECO:0000259" key="2">
    <source>
        <dbReference type="SMART" id="SM00483"/>
    </source>
</evidence>
<dbReference type="SUPFAM" id="SSF89550">
    <property type="entry name" value="PHP domain-like"/>
    <property type="match status" value="1"/>
</dbReference>
<dbReference type="Gene3D" id="1.10.150.20">
    <property type="entry name" value="5' to 3' exonuclease, C-terminal subdomain"/>
    <property type="match status" value="1"/>
</dbReference>
<dbReference type="InterPro" id="IPR016195">
    <property type="entry name" value="Pol/histidinol_Pase-like"/>
</dbReference>
<dbReference type="InterPro" id="IPR010996">
    <property type="entry name" value="HHH_MUS81"/>
</dbReference>
<dbReference type="PANTHER" id="PTHR36928:SF1">
    <property type="entry name" value="PHOSPHATASE YCDX-RELATED"/>
    <property type="match status" value="1"/>
</dbReference>
<dbReference type="GO" id="GO:0005829">
    <property type="term" value="C:cytosol"/>
    <property type="evidence" value="ECO:0007669"/>
    <property type="project" value="TreeGrafter"/>
</dbReference>
<dbReference type="Gene3D" id="3.20.20.140">
    <property type="entry name" value="Metal-dependent hydrolases"/>
    <property type="match status" value="1"/>
</dbReference>
<dbReference type="InterPro" id="IPR003141">
    <property type="entry name" value="Pol/His_phosphatase_N"/>
</dbReference>
<dbReference type="InterPro" id="IPR022311">
    <property type="entry name" value="PolX-like"/>
</dbReference>
<dbReference type="GO" id="GO:0003677">
    <property type="term" value="F:DNA binding"/>
    <property type="evidence" value="ECO:0007669"/>
    <property type="project" value="InterPro"/>
</dbReference>
<gene>
    <name evidence="3" type="ORF">SAMN05444008_11524</name>
</gene>
<accession>A0A1M5FZJ3</accession>
<name>A0A1M5FZJ3_9BACT</name>
<dbReference type="PANTHER" id="PTHR36928">
    <property type="entry name" value="PHOSPHATASE YCDX-RELATED"/>
    <property type="match status" value="1"/>
</dbReference>
<dbReference type="InterPro" id="IPR002054">
    <property type="entry name" value="DNA-dir_DNA_pol_X"/>
</dbReference>
<protein>
    <submittedName>
        <fullName evidence="3">DNA polymerase (Family 10)</fullName>
    </submittedName>
</protein>
<dbReference type="CDD" id="cd07436">
    <property type="entry name" value="PHP_PolX"/>
    <property type="match status" value="1"/>
</dbReference>
<dbReference type="Pfam" id="PF14520">
    <property type="entry name" value="HHH_5"/>
    <property type="match status" value="1"/>
</dbReference>
<dbReference type="InterPro" id="IPR050243">
    <property type="entry name" value="PHP_phosphatase"/>
</dbReference>
<dbReference type="InterPro" id="IPR027421">
    <property type="entry name" value="DNA_pol_lamdba_lyase_dom_sf"/>
</dbReference>
<dbReference type="SUPFAM" id="SSF47802">
    <property type="entry name" value="DNA polymerase beta, N-terminal domain-like"/>
    <property type="match status" value="1"/>
</dbReference>
<dbReference type="AlphaFoldDB" id="A0A1M5FZJ3"/>
<evidence type="ECO:0000313" key="3">
    <source>
        <dbReference type="EMBL" id="SHF96621.1"/>
    </source>
</evidence>
<evidence type="ECO:0000313" key="4">
    <source>
        <dbReference type="Proteomes" id="UP000184368"/>
    </source>
</evidence>
<feature type="domain" description="Polymerase/histidinol phosphatase N-terminal" evidence="1">
    <location>
        <begin position="333"/>
        <end position="412"/>
    </location>
</feature>
<dbReference type="PIRSF" id="PIRSF005047">
    <property type="entry name" value="UCP005047_YshC"/>
    <property type="match status" value="1"/>
</dbReference>
<sequence>MEACIPTSEIPLSYLRCMDNYAIAEQFSLLAKLMDIHGENAFKSKSYASAAFTIEKLKVDLSAIEPKQLFAIKGIGESVGQKIVQLLQTGEMDVLKELIQQTPAGVLEMMNIKGLGPKKINTLWKDLHISTIEALEAACASNNIATQKGFGVKTQEKILGSINFIKESKGKFLYAQTEAFMEAFTLKLKEAFPAAQVEPTGAYRRQLEVIDQLEWVVTIDKDELRSHLQRMGLRLQEDTGTKLVMQTEEGFVLSFHQATNDNFGTILFQTSSSTEFLEAWQAAHGLDAQASETTIFEASQKPFIPAYLRERKSIIEQTNFDASGLLQTSQIKGLIHSHSNWSDGAHTLEEMAHELIRRGFEYLVISDHSKAAFYANGLSEERIKQQHKLIDDLNKQLAPFRIFKSIECDILADGTMDYSDEVLASFDLVIASIHSNLDMEEDKAMQRLMGAITNPHVHIMGHLTGRRLLRRPSYPIDHKAIIDACAAHHVAIEINAAPERLDMDWRWIAYALEKGVLLSVNPDAHSLDDFANIKYGVLVAQKGGLTAANNISSFSRAKFEAWLGK</sequence>
<dbReference type="SMART" id="SM00481">
    <property type="entry name" value="POLIIIAc"/>
    <property type="match status" value="1"/>
</dbReference>
<dbReference type="EMBL" id="FQUO01000015">
    <property type="protein sequence ID" value="SHF96621.1"/>
    <property type="molecule type" value="Genomic_DNA"/>
</dbReference>
<dbReference type="Gene3D" id="1.10.150.110">
    <property type="entry name" value="DNA polymerase beta, N-terminal domain-like"/>
    <property type="match status" value="1"/>
</dbReference>
<proteinExistence type="predicted"/>
<dbReference type="STRING" id="1302690.BUE76_10430"/>
<evidence type="ECO:0000259" key="1">
    <source>
        <dbReference type="SMART" id="SM00481"/>
    </source>
</evidence>
<keyword evidence="4" id="KW-1185">Reference proteome</keyword>
<reference evidence="3 4" key="1">
    <citation type="submission" date="2016-11" db="EMBL/GenBank/DDBJ databases">
        <authorList>
            <person name="Jaros S."/>
            <person name="Januszkiewicz K."/>
            <person name="Wedrychowicz H."/>
        </authorList>
    </citation>
    <scope>NUCLEOTIDE SEQUENCE [LARGE SCALE GENOMIC DNA]</scope>
    <source>
        <strain evidence="3 4">DSM 26897</strain>
    </source>
</reference>
<dbReference type="GO" id="GO:0008270">
    <property type="term" value="F:zinc ion binding"/>
    <property type="evidence" value="ECO:0007669"/>
    <property type="project" value="TreeGrafter"/>
</dbReference>
<dbReference type="InterPro" id="IPR047967">
    <property type="entry name" value="PolX_PHP"/>
</dbReference>
<organism evidence="3 4">
    <name type="scientific">Cnuella takakiae</name>
    <dbReference type="NCBI Taxonomy" id="1302690"/>
    <lineage>
        <taxon>Bacteria</taxon>
        <taxon>Pseudomonadati</taxon>
        <taxon>Bacteroidota</taxon>
        <taxon>Chitinophagia</taxon>
        <taxon>Chitinophagales</taxon>
        <taxon>Chitinophagaceae</taxon>
        <taxon>Cnuella</taxon>
    </lineage>
</organism>
<feature type="domain" description="DNA-directed DNA polymerase X" evidence="2">
    <location>
        <begin position="18"/>
        <end position="310"/>
    </location>
</feature>
<dbReference type="GO" id="GO:0003887">
    <property type="term" value="F:DNA-directed DNA polymerase activity"/>
    <property type="evidence" value="ECO:0007669"/>
    <property type="project" value="InterPro"/>
</dbReference>
<dbReference type="Proteomes" id="UP000184368">
    <property type="component" value="Unassembled WGS sequence"/>
</dbReference>
<dbReference type="Pfam" id="PF14716">
    <property type="entry name" value="HHH_8"/>
    <property type="match status" value="1"/>
</dbReference>
<dbReference type="SMART" id="SM00483">
    <property type="entry name" value="POLXc"/>
    <property type="match status" value="1"/>
</dbReference>